<comment type="subcellular location">
    <subcellularLocation>
        <location evidence="1">Host cell</location>
    </subcellularLocation>
</comment>
<comment type="similarity">
    <text evidence="10">Belongs to the glycosyltransferase NleB family.</text>
</comment>
<keyword evidence="7" id="KW-0843">Virulence</keyword>
<evidence type="ECO:0000256" key="6">
    <source>
        <dbReference type="ARBA" id="ARBA00022723"/>
    </source>
</evidence>
<keyword evidence="4" id="KW-0328">Glycosyltransferase</keyword>
<evidence type="ECO:0000256" key="9">
    <source>
        <dbReference type="ARBA" id="ARBA00093251"/>
    </source>
</evidence>
<evidence type="ECO:0000256" key="3">
    <source>
        <dbReference type="ARBA" id="ARBA00022656"/>
    </source>
</evidence>
<evidence type="ECO:0000256" key="8">
    <source>
        <dbReference type="ARBA" id="ARBA00023211"/>
    </source>
</evidence>
<gene>
    <name evidence="12" type="ORF">NLO413_0320</name>
</gene>
<keyword evidence="2" id="KW-0964">Secreted</keyword>
<evidence type="ECO:0000256" key="4">
    <source>
        <dbReference type="ARBA" id="ARBA00022676"/>
    </source>
</evidence>
<keyword evidence="3" id="KW-0800">Toxin</keyword>
<dbReference type="Pfam" id="PF24688">
    <property type="entry name" value="SseK_NleB"/>
    <property type="match status" value="1"/>
</dbReference>
<name>A0A0F3NLK0_9RICK</name>
<evidence type="ECO:0000256" key="7">
    <source>
        <dbReference type="ARBA" id="ARBA00023026"/>
    </source>
</evidence>
<reference evidence="12 13" key="1">
    <citation type="submission" date="2015-02" db="EMBL/GenBank/DDBJ databases">
        <title>Genome Sequencing of Rickettsiales.</title>
        <authorList>
            <person name="Daugherty S.C."/>
            <person name="Su Q."/>
            <person name="Abolude K."/>
            <person name="Beier-Sexton M."/>
            <person name="Carlyon J.A."/>
            <person name="Carter R."/>
            <person name="Day N.P."/>
            <person name="Dumler S.J."/>
            <person name="Dyachenko V."/>
            <person name="Godinez A."/>
            <person name="Kurtti T.J."/>
            <person name="Lichay M."/>
            <person name="Mullins K.E."/>
            <person name="Ott S."/>
            <person name="Pappas-Brown V."/>
            <person name="Paris D.H."/>
            <person name="Patel P."/>
            <person name="Richards A.L."/>
            <person name="Sadzewicz L."/>
            <person name="Sears K."/>
            <person name="Seidman D."/>
            <person name="Sengamalay N."/>
            <person name="Stenos J."/>
            <person name="Tallon L.J."/>
            <person name="Vincent G."/>
            <person name="Fraser C.M."/>
            <person name="Munderloh U."/>
            <person name="Dunning-Hotopp J.C."/>
        </authorList>
    </citation>
    <scope>NUCLEOTIDE SEQUENCE [LARGE SCALE GENOMIC DNA]</scope>
    <source>
        <strain evidence="12 13">RAC413</strain>
    </source>
</reference>
<sequence>MLHTYLPENAPILMFWMVRNPSELQENQLPLPNNQQYPYKQRLLNWAIKEPQRKIKLYYVSTGLNRQQIAMLNHLSDPNKGGKNNIEVIDFIQVFSYKYDLKYLHNRKIPFAWKIDMARLLMLIEAGPAIYFDFDILPTDKQIGKIIVNNHIGYAMGQDIADNKLLDVSVIVSTEKNNSVIRAAYDAANHFCSTIVKNDSTMLDKVLELLGLKVLYPELVWLACISIPALMCKNLQNCNETIIKLQESNESLYNKLIYILTNNQQSNIIYAYYKNERIMHNFNCKGFFKITRDLTWLMPQHNSIYATSENNQNSHSNTEKPASTPPSANFTTCLHVTTAMDTSPPPQHIITKMIS</sequence>
<comment type="caution">
    <text evidence="12">The sequence shown here is derived from an EMBL/GenBank/DDBJ whole genome shotgun (WGS) entry which is preliminary data.</text>
</comment>
<organism evidence="12 13">
    <name type="scientific">Candidatus Neoehrlichia procyonis str. RAC413</name>
    <dbReference type="NCBI Taxonomy" id="1359163"/>
    <lineage>
        <taxon>Bacteria</taxon>
        <taxon>Pseudomonadati</taxon>
        <taxon>Pseudomonadota</taxon>
        <taxon>Alphaproteobacteria</taxon>
        <taxon>Rickettsiales</taxon>
        <taxon>Anaplasmataceae</taxon>
        <taxon>Candidatus Neoehrlichia</taxon>
    </lineage>
</organism>
<keyword evidence="13" id="KW-1185">Reference proteome</keyword>
<dbReference type="InterPro" id="IPR057545">
    <property type="entry name" value="SseK_NleB"/>
</dbReference>
<dbReference type="GO" id="GO:0043657">
    <property type="term" value="C:host cell"/>
    <property type="evidence" value="ECO:0007669"/>
    <property type="project" value="UniProtKB-SubCell"/>
</dbReference>
<dbReference type="OrthoDB" id="7165989at2"/>
<evidence type="ECO:0000256" key="11">
    <source>
        <dbReference type="SAM" id="MobiDB-lite"/>
    </source>
</evidence>
<evidence type="ECO:0000256" key="5">
    <source>
        <dbReference type="ARBA" id="ARBA00022679"/>
    </source>
</evidence>
<keyword evidence="8" id="KW-0464">Manganese</keyword>
<dbReference type="RefSeq" id="WP_045808772.1">
    <property type="nucleotide sequence ID" value="NZ_LANX01000001.1"/>
</dbReference>
<protein>
    <submittedName>
        <fullName evidence="12">Uncharacterized protein</fullName>
    </submittedName>
</protein>
<proteinExistence type="inferred from homology"/>
<evidence type="ECO:0000256" key="10">
    <source>
        <dbReference type="ARBA" id="ARBA00093451"/>
    </source>
</evidence>
<keyword evidence="6" id="KW-0479">Metal-binding</keyword>
<dbReference type="GO" id="GO:0046872">
    <property type="term" value="F:metal ion binding"/>
    <property type="evidence" value="ECO:0007669"/>
    <property type="project" value="UniProtKB-KW"/>
</dbReference>
<dbReference type="AlphaFoldDB" id="A0A0F3NLK0"/>
<feature type="region of interest" description="Disordered" evidence="11">
    <location>
        <begin position="307"/>
        <end position="327"/>
    </location>
</feature>
<accession>A0A0F3NLK0</accession>
<dbReference type="EMBL" id="LANX01000001">
    <property type="protein sequence ID" value="KJV68948.1"/>
    <property type="molecule type" value="Genomic_DNA"/>
</dbReference>
<evidence type="ECO:0000256" key="2">
    <source>
        <dbReference type="ARBA" id="ARBA00022525"/>
    </source>
</evidence>
<dbReference type="Proteomes" id="UP000033562">
    <property type="component" value="Unassembled WGS sequence"/>
</dbReference>
<evidence type="ECO:0000313" key="12">
    <source>
        <dbReference type="EMBL" id="KJV68948.1"/>
    </source>
</evidence>
<dbReference type="GO" id="GO:0016757">
    <property type="term" value="F:glycosyltransferase activity"/>
    <property type="evidence" value="ECO:0007669"/>
    <property type="project" value="UniProtKB-KW"/>
</dbReference>
<comment type="catalytic activity">
    <reaction evidence="9">
        <text>L-arginyl-[protein] + UDP-N-acetyl-alpha-D-glucosamine = N(omega)-(N-acetyl-beta-D-glucosaminyl)-L-arginyl-[protein] + UDP + H(+)</text>
        <dbReference type="Rhea" id="RHEA:66632"/>
        <dbReference type="Rhea" id="RHEA-COMP:10532"/>
        <dbReference type="Rhea" id="RHEA-COMP:17079"/>
        <dbReference type="ChEBI" id="CHEBI:15378"/>
        <dbReference type="ChEBI" id="CHEBI:29965"/>
        <dbReference type="ChEBI" id="CHEBI:57705"/>
        <dbReference type="ChEBI" id="CHEBI:58223"/>
        <dbReference type="ChEBI" id="CHEBI:167322"/>
    </reaction>
    <physiologicalReaction direction="left-to-right" evidence="9">
        <dbReference type="Rhea" id="RHEA:66633"/>
    </physiologicalReaction>
</comment>
<dbReference type="GO" id="GO:0090729">
    <property type="term" value="F:toxin activity"/>
    <property type="evidence" value="ECO:0007669"/>
    <property type="project" value="UniProtKB-KW"/>
</dbReference>
<keyword evidence="5" id="KW-0808">Transferase</keyword>
<evidence type="ECO:0000313" key="13">
    <source>
        <dbReference type="Proteomes" id="UP000033562"/>
    </source>
</evidence>
<evidence type="ECO:0000256" key="1">
    <source>
        <dbReference type="ARBA" id="ARBA00004340"/>
    </source>
</evidence>